<dbReference type="GeneID" id="136080759"/>
<comment type="similarity">
    <text evidence="5 6">Belongs to the TRAFAC class myosin-kinesin ATPase superfamily. Kinesin family.</text>
</comment>
<dbReference type="InterPro" id="IPR036961">
    <property type="entry name" value="Kinesin_motor_dom_sf"/>
</dbReference>
<keyword evidence="8" id="KW-1185">Reference proteome</keyword>
<keyword evidence="4" id="KW-0963">Cytoplasm</keyword>
<keyword evidence="4" id="KW-0206">Cytoskeleton</keyword>
<dbReference type="SUPFAM" id="SSF52540">
    <property type="entry name" value="P-loop containing nucleoside triphosphate hydrolases"/>
    <property type="match status" value="1"/>
</dbReference>
<keyword evidence="2 5" id="KW-0547">Nucleotide-binding</keyword>
<evidence type="ECO:0000256" key="6">
    <source>
        <dbReference type="RuleBase" id="RU000394"/>
    </source>
</evidence>
<dbReference type="RefSeq" id="XP_065653906.1">
    <property type="nucleotide sequence ID" value="XM_065797834.1"/>
</dbReference>
<evidence type="ECO:0000256" key="3">
    <source>
        <dbReference type="ARBA" id="ARBA00022840"/>
    </source>
</evidence>
<dbReference type="SMART" id="SM00129">
    <property type="entry name" value="KISc"/>
    <property type="match status" value="1"/>
</dbReference>
<evidence type="ECO:0000256" key="1">
    <source>
        <dbReference type="ARBA" id="ARBA00004245"/>
    </source>
</evidence>
<evidence type="ECO:0000256" key="2">
    <source>
        <dbReference type="ARBA" id="ARBA00022741"/>
    </source>
</evidence>
<keyword evidence="3 5" id="KW-0067">ATP-binding</keyword>
<protein>
    <recommendedName>
        <fullName evidence="6">Kinesin-like protein</fullName>
    </recommendedName>
</protein>
<evidence type="ECO:0000256" key="4">
    <source>
        <dbReference type="ARBA" id="ARBA00023212"/>
    </source>
</evidence>
<dbReference type="PROSITE" id="PS00411">
    <property type="entry name" value="KINESIN_MOTOR_1"/>
    <property type="match status" value="1"/>
</dbReference>
<sequence length="634" mass="72835">MSESVKAIVRCRPLNEREIDTNVDIVISVDPLERQITLSHSNNAQRSFTFDHVFATDATNEEIYNEAVSPLVQSVLLGYNGCVFAFGQTSCGKTFSMQGVQKPASQRGVMPRAFQQIFECIQTTDVTYYLVRASYLEIYNEEIRDLLQKQNHHKLEVKEHPEKGVYVKDLTNIEVTCIEDMEEVLEIGSWNRVLGSTAQNPDSSRSHCIFTVEFEISFFSDQDQQEHFRSGRLNLVDLAGSERQRHSKSEGDRFREATKINLSLSALGNVISALVNEKSKHIPYRASKLTRLLQDSLGGNSRTLMIACVSPGANNYGETLSTLRYANRAKNIKNRPRINEDPKDTMIKQYQKEIKVLRHLLSNQIKISGETPLLPPPISFEIIEDKKPNRTAVVITKQERLAYEQQISGLQHKFDYEHTSREKFETSLKSTKADFENYRLKNEYKIHKLKIEYQLKIKKLEKLLQLTKDDASDESAYVSNDSDETENICPYFSYKKDKSTLLSPVTENSHLWSYQWLKCYCDSNGKTMSKNVFLTSQSNNQFYCICSEQIKKNLTNEKESQTCQICIRRLKLSNIDFNNIDYNNIDFSDSVSLVTSQPSSIDEDFHRKELEQKPRLRNGICCFIPGISFFGEAN</sequence>
<accession>A0ABM4BXF1</accession>
<feature type="binding site" evidence="5">
    <location>
        <begin position="87"/>
        <end position="94"/>
    </location>
    <ligand>
        <name>ATP</name>
        <dbReference type="ChEBI" id="CHEBI:30616"/>
    </ligand>
</feature>
<comment type="subcellular location">
    <subcellularLocation>
        <location evidence="1">Cytoplasm</location>
        <location evidence="1">Cytoskeleton</location>
    </subcellularLocation>
</comment>
<dbReference type="Gene3D" id="3.40.850.10">
    <property type="entry name" value="Kinesin motor domain"/>
    <property type="match status" value="1"/>
</dbReference>
<evidence type="ECO:0000313" key="9">
    <source>
        <dbReference type="RefSeq" id="XP_065653906.1"/>
    </source>
</evidence>
<dbReference type="InterPro" id="IPR001752">
    <property type="entry name" value="Kinesin_motor_dom"/>
</dbReference>
<evidence type="ECO:0000313" key="10">
    <source>
        <dbReference type="RefSeq" id="XP_065653907.1"/>
    </source>
</evidence>
<organism evidence="8 10">
    <name type="scientific">Hydra vulgaris</name>
    <name type="common">Hydra</name>
    <name type="synonym">Hydra attenuata</name>
    <dbReference type="NCBI Taxonomy" id="6087"/>
    <lineage>
        <taxon>Eukaryota</taxon>
        <taxon>Metazoa</taxon>
        <taxon>Cnidaria</taxon>
        <taxon>Hydrozoa</taxon>
        <taxon>Hydroidolina</taxon>
        <taxon>Anthoathecata</taxon>
        <taxon>Aplanulata</taxon>
        <taxon>Hydridae</taxon>
        <taxon>Hydra</taxon>
    </lineage>
</organism>
<dbReference type="InterPro" id="IPR027417">
    <property type="entry name" value="P-loop_NTPase"/>
</dbReference>
<dbReference type="InterPro" id="IPR027640">
    <property type="entry name" value="Kinesin-like_fam"/>
</dbReference>
<dbReference type="InterPro" id="IPR019821">
    <property type="entry name" value="Kinesin_motor_CS"/>
</dbReference>
<evidence type="ECO:0000313" key="11">
    <source>
        <dbReference type="RefSeq" id="XP_065653908.1"/>
    </source>
</evidence>
<keyword evidence="5 6" id="KW-0505">Motor protein</keyword>
<dbReference type="Proteomes" id="UP001652625">
    <property type="component" value="Chromosome 05"/>
</dbReference>
<gene>
    <name evidence="9 10 11" type="primary">LOC136080759</name>
</gene>
<reference evidence="9 10" key="1">
    <citation type="submission" date="2025-05" db="UniProtKB">
        <authorList>
            <consortium name="RefSeq"/>
        </authorList>
    </citation>
    <scope>IDENTIFICATION</scope>
</reference>
<name>A0ABM4BXF1_HYDVU</name>
<dbReference type="PRINTS" id="PR00380">
    <property type="entry name" value="KINESINHEAVY"/>
</dbReference>
<evidence type="ECO:0000313" key="8">
    <source>
        <dbReference type="Proteomes" id="UP001652625"/>
    </source>
</evidence>
<dbReference type="RefSeq" id="XP_065653908.1">
    <property type="nucleotide sequence ID" value="XM_065797836.1"/>
</dbReference>
<proteinExistence type="inferred from homology"/>
<dbReference type="RefSeq" id="XP_065653907.1">
    <property type="nucleotide sequence ID" value="XM_065797835.1"/>
</dbReference>
<evidence type="ECO:0000256" key="5">
    <source>
        <dbReference type="PROSITE-ProRule" id="PRU00283"/>
    </source>
</evidence>
<keyword evidence="6" id="KW-0493">Microtubule</keyword>
<dbReference type="PANTHER" id="PTHR47969">
    <property type="entry name" value="CHROMOSOME-ASSOCIATED KINESIN KIF4A-RELATED"/>
    <property type="match status" value="1"/>
</dbReference>
<evidence type="ECO:0000259" key="7">
    <source>
        <dbReference type="PROSITE" id="PS50067"/>
    </source>
</evidence>
<dbReference type="PROSITE" id="PS50067">
    <property type="entry name" value="KINESIN_MOTOR_2"/>
    <property type="match status" value="1"/>
</dbReference>
<dbReference type="Pfam" id="PF00225">
    <property type="entry name" value="Kinesin"/>
    <property type="match status" value="1"/>
</dbReference>
<feature type="domain" description="Kinesin motor" evidence="7">
    <location>
        <begin position="4"/>
        <end position="332"/>
    </location>
</feature>